<keyword evidence="1" id="KW-0472">Membrane</keyword>
<evidence type="ECO:0000313" key="3">
    <source>
        <dbReference type="Proteomes" id="UP000283543"/>
    </source>
</evidence>
<comment type="caution">
    <text evidence="2">The sequence shown here is derived from an EMBL/GenBank/DDBJ whole genome shotgun (WGS) entry which is preliminary data.</text>
</comment>
<dbReference type="Proteomes" id="UP000283543">
    <property type="component" value="Unassembled WGS sequence"/>
</dbReference>
<name>A0A418C4U6_APHAT</name>
<protein>
    <submittedName>
        <fullName evidence="2">Uncharacterized protein</fullName>
    </submittedName>
</protein>
<organism evidence="2 3">
    <name type="scientific">Aphanomyces astaci</name>
    <name type="common">Crayfish plague agent</name>
    <dbReference type="NCBI Taxonomy" id="112090"/>
    <lineage>
        <taxon>Eukaryota</taxon>
        <taxon>Sar</taxon>
        <taxon>Stramenopiles</taxon>
        <taxon>Oomycota</taxon>
        <taxon>Saprolegniomycetes</taxon>
        <taxon>Saprolegniales</taxon>
        <taxon>Verrucalvaceae</taxon>
        <taxon>Aphanomyces</taxon>
    </lineage>
</organism>
<evidence type="ECO:0000313" key="2">
    <source>
        <dbReference type="EMBL" id="RHY64051.1"/>
    </source>
</evidence>
<feature type="non-terminal residue" evidence="2">
    <location>
        <position position="70"/>
    </location>
</feature>
<keyword evidence="1" id="KW-1133">Transmembrane helix</keyword>
<reference evidence="2 3" key="1">
    <citation type="submission" date="2018-08" db="EMBL/GenBank/DDBJ databases">
        <title>Aphanomyces genome sequencing and annotation.</title>
        <authorList>
            <person name="Minardi D."/>
            <person name="Oidtmann B."/>
            <person name="Van Der Giezen M."/>
            <person name="Studholme D.J."/>
        </authorList>
    </citation>
    <scope>NUCLEOTIDE SEQUENCE [LARGE SCALE GENOMIC DNA]</scope>
    <source>
        <strain evidence="2 3">Si</strain>
    </source>
</reference>
<sequence>MALEAKVATDLPVTEHHSEPRPGQLRAILHLFTGSWINLLLLVAPLAVVAHFNHWPDVWVFVINFLVMMP</sequence>
<gene>
    <name evidence="2" type="ORF">DYB34_006218</name>
</gene>
<accession>A0A418C4U6</accession>
<feature type="transmembrane region" description="Helical" evidence="1">
    <location>
        <begin position="27"/>
        <end position="52"/>
    </location>
</feature>
<dbReference type="AlphaFoldDB" id="A0A418C4U6"/>
<proteinExistence type="predicted"/>
<evidence type="ECO:0000256" key="1">
    <source>
        <dbReference type="SAM" id="Phobius"/>
    </source>
</evidence>
<keyword evidence="1" id="KW-0812">Transmembrane</keyword>
<dbReference type="EMBL" id="QUTB01004119">
    <property type="protein sequence ID" value="RHY64051.1"/>
    <property type="molecule type" value="Genomic_DNA"/>
</dbReference>